<evidence type="ECO:0000256" key="5">
    <source>
        <dbReference type="ARBA" id="ARBA00022982"/>
    </source>
</evidence>
<dbReference type="EMBL" id="JBAKIA010000005">
    <property type="protein sequence ID" value="MEJ8474489.1"/>
    <property type="molecule type" value="Genomic_DNA"/>
</dbReference>
<gene>
    <name evidence="7" type="ORF">V6575_10350</name>
</gene>
<dbReference type="PANTHER" id="PTHR12219">
    <property type="entry name" value="NADH-UBIQUINONE OXIDOREDUCTASE"/>
    <property type="match status" value="1"/>
</dbReference>
<protein>
    <submittedName>
        <fullName evidence="7">ETC complex I subunit</fullName>
    </submittedName>
</protein>
<organism evidence="7 8">
    <name type="scientific">Roseibium algae</name>
    <dbReference type="NCBI Taxonomy" id="3123038"/>
    <lineage>
        <taxon>Bacteria</taxon>
        <taxon>Pseudomonadati</taxon>
        <taxon>Pseudomonadota</taxon>
        <taxon>Alphaproteobacteria</taxon>
        <taxon>Hyphomicrobiales</taxon>
        <taxon>Stappiaceae</taxon>
        <taxon>Roseibium</taxon>
    </lineage>
</organism>
<dbReference type="InterPro" id="IPR006885">
    <property type="entry name" value="NADH_UbQ_FeS_4_mit-like"/>
</dbReference>
<keyword evidence="8" id="KW-1185">Reference proteome</keyword>
<name>A0ABU8TK02_9HYPH</name>
<keyword evidence="5" id="KW-0249">Electron transport</keyword>
<dbReference type="PANTHER" id="PTHR12219:SF8">
    <property type="entry name" value="NADH DEHYDROGENASE [UBIQUINONE] IRON-SULFUR PROTEIN 4, MITOCHONDRIAL"/>
    <property type="match status" value="1"/>
</dbReference>
<evidence type="ECO:0000256" key="1">
    <source>
        <dbReference type="ARBA" id="ARBA00004370"/>
    </source>
</evidence>
<dbReference type="RefSeq" id="WP_340274236.1">
    <property type="nucleotide sequence ID" value="NZ_JBAKIA010000005.1"/>
</dbReference>
<keyword evidence="4" id="KW-0809">Transit peptide</keyword>
<proteinExistence type="predicted"/>
<keyword evidence="6" id="KW-0472">Membrane</keyword>
<evidence type="ECO:0000256" key="4">
    <source>
        <dbReference type="ARBA" id="ARBA00022946"/>
    </source>
</evidence>
<evidence type="ECO:0000313" key="8">
    <source>
        <dbReference type="Proteomes" id="UP001385499"/>
    </source>
</evidence>
<accession>A0ABU8TK02</accession>
<dbReference type="InterPro" id="IPR038532">
    <property type="entry name" value="NDUFS4-like_sf"/>
</dbReference>
<sequence>MVARIYRPAKTAMQSGKAKTQRWVLDYEPEVARSVEPLMGYTSSSDMKQQIRLYFETKEDAVAYAQRNGIEHRVEEARERVVRGAAYSDNFKFDRQAPWTH</sequence>
<keyword evidence="2" id="KW-0813">Transport</keyword>
<keyword evidence="3" id="KW-0679">Respiratory chain</keyword>
<comment type="subcellular location">
    <subcellularLocation>
        <location evidence="1">Membrane</location>
    </subcellularLocation>
</comment>
<dbReference type="Proteomes" id="UP001385499">
    <property type="component" value="Unassembled WGS sequence"/>
</dbReference>
<evidence type="ECO:0000313" key="7">
    <source>
        <dbReference type="EMBL" id="MEJ8474489.1"/>
    </source>
</evidence>
<dbReference type="Gene3D" id="3.30.160.190">
    <property type="entry name" value="atu1810 like domain"/>
    <property type="match status" value="1"/>
</dbReference>
<reference evidence="7 8" key="1">
    <citation type="submission" date="2024-02" db="EMBL/GenBank/DDBJ databases">
        <title>Roseibium algae sp. nov., isolated from marine alga (Grateloupia sp.), showing potential in myo-inositol conversion.</title>
        <authorList>
            <person name="Wang Y."/>
        </authorList>
    </citation>
    <scope>NUCLEOTIDE SEQUENCE [LARGE SCALE GENOMIC DNA]</scope>
    <source>
        <strain evidence="7 8">H3510</strain>
    </source>
</reference>
<evidence type="ECO:0000256" key="2">
    <source>
        <dbReference type="ARBA" id="ARBA00022448"/>
    </source>
</evidence>
<dbReference type="Pfam" id="PF04800">
    <property type="entry name" value="NDUS4"/>
    <property type="match status" value="1"/>
</dbReference>
<evidence type="ECO:0000256" key="3">
    <source>
        <dbReference type="ARBA" id="ARBA00022660"/>
    </source>
</evidence>
<evidence type="ECO:0000256" key="6">
    <source>
        <dbReference type="ARBA" id="ARBA00023136"/>
    </source>
</evidence>
<comment type="caution">
    <text evidence="7">The sequence shown here is derived from an EMBL/GenBank/DDBJ whole genome shotgun (WGS) entry which is preliminary data.</text>
</comment>